<evidence type="ECO:0000256" key="5">
    <source>
        <dbReference type="ARBA" id="ARBA00023136"/>
    </source>
</evidence>
<gene>
    <name evidence="8" type="ORF">OVN18_01510</name>
</gene>
<feature type="region of interest" description="Disordered" evidence="6">
    <location>
        <begin position="82"/>
        <end position="101"/>
    </location>
</feature>
<reference evidence="8" key="1">
    <citation type="submission" date="2022-11" db="EMBL/GenBank/DDBJ databases">
        <title>Description of Microcella daejonensis nov. sp, isolated from riverside soil.</title>
        <authorList>
            <person name="Molina K.M."/>
            <person name="Kim S.B."/>
        </authorList>
    </citation>
    <scope>NUCLEOTIDE SEQUENCE</scope>
    <source>
        <strain evidence="8">MMS21-STM12</strain>
    </source>
</reference>
<keyword evidence="8" id="KW-0969">Cilium</keyword>
<evidence type="ECO:0000313" key="9">
    <source>
        <dbReference type="Proteomes" id="UP001164706"/>
    </source>
</evidence>
<proteinExistence type="predicted"/>
<keyword evidence="4 7" id="KW-1133">Transmembrane helix</keyword>
<dbReference type="RefSeq" id="WP_267781514.1">
    <property type="nucleotide sequence ID" value="NZ_CP113089.1"/>
</dbReference>
<dbReference type="EMBL" id="CP113089">
    <property type="protein sequence ID" value="WAB81724.1"/>
    <property type="molecule type" value="Genomic_DNA"/>
</dbReference>
<evidence type="ECO:0000256" key="6">
    <source>
        <dbReference type="SAM" id="MobiDB-lite"/>
    </source>
</evidence>
<organism evidence="8 9">
    <name type="scientific">Microcella daejeonensis</name>
    <dbReference type="NCBI Taxonomy" id="2994971"/>
    <lineage>
        <taxon>Bacteria</taxon>
        <taxon>Bacillati</taxon>
        <taxon>Actinomycetota</taxon>
        <taxon>Actinomycetes</taxon>
        <taxon>Micrococcales</taxon>
        <taxon>Microbacteriaceae</taxon>
        <taxon>Microcella</taxon>
    </lineage>
</organism>
<keyword evidence="5 7" id="KW-0472">Membrane</keyword>
<keyword evidence="8" id="KW-0282">Flagellum</keyword>
<evidence type="ECO:0000256" key="2">
    <source>
        <dbReference type="ARBA" id="ARBA00022475"/>
    </source>
</evidence>
<evidence type="ECO:0000256" key="4">
    <source>
        <dbReference type="ARBA" id="ARBA00022989"/>
    </source>
</evidence>
<evidence type="ECO:0000256" key="1">
    <source>
        <dbReference type="ARBA" id="ARBA00004236"/>
    </source>
</evidence>
<accession>A0A9E8S985</accession>
<dbReference type="GO" id="GO:0044781">
    <property type="term" value="P:bacterial-type flagellum organization"/>
    <property type="evidence" value="ECO:0007669"/>
    <property type="project" value="InterPro"/>
</dbReference>
<sequence length="138" mass="14451">MDDLLLALRVVVSLGVVIALLWIVQRRLSTGERRPQKAAVVRLIGRQGVAGKSSVVVVEVEGERLVLGVTEQGMTVLARHDAPAEPSIPSLESAPATDAPATVTPLAPARARLSAAPLATPPSWAAVWQRALGSAAQR</sequence>
<feature type="transmembrane region" description="Helical" evidence="7">
    <location>
        <begin position="6"/>
        <end position="24"/>
    </location>
</feature>
<keyword evidence="8" id="KW-0966">Cell projection</keyword>
<comment type="subcellular location">
    <subcellularLocation>
        <location evidence="1">Cell membrane</location>
    </subcellularLocation>
</comment>
<evidence type="ECO:0000313" key="8">
    <source>
        <dbReference type="EMBL" id="WAB81724.1"/>
    </source>
</evidence>
<protein>
    <submittedName>
        <fullName evidence="8">Flagellar biosynthetic protein FliO</fullName>
    </submittedName>
</protein>
<dbReference type="AlphaFoldDB" id="A0A9E8S985"/>
<dbReference type="Pfam" id="PF04347">
    <property type="entry name" value="FliO"/>
    <property type="match status" value="1"/>
</dbReference>
<keyword evidence="9" id="KW-1185">Reference proteome</keyword>
<evidence type="ECO:0000256" key="7">
    <source>
        <dbReference type="SAM" id="Phobius"/>
    </source>
</evidence>
<dbReference type="Proteomes" id="UP001164706">
    <property type="component" value="Chromosome"/>
</dbReference>
<name>A0A9E8S985_9MICO</name>
<dbReference type="GO" id="GO:0016020">
    <property type="term" value="C:membrane"/>
    <property type="evidence" value="ECO:0007669"/>
    <property type="project" value="InterPro"/>
</dbReference>
<keyword evidence="2" id="KW-1003">Cell membrane</keyword>
<dbReference type="KEGG" id="mdb:OVN18_01510"/>
<evidence type="ECO:0000256" key="3">
    <source>
        <dbReference type="ARBA" id="ARBA00022692"/>
    </source>
</evidence>
<dbReference type="InterPro" id="IPR022781">
    <property type="entry name" value="Flagellar_biosynth_FliO"/>
</dbReference>
<keyword evidence="3 7" id="KW-0812">Transmembrane</keyword>